<sequence length="106" mass="11510">MLGAFNAMSPALIAAALTQAGLGAFNGTPQPRPLMEIAPQSLHNPGIFQNYRGRYNTPMGQDTEKQFMQQQRAPAPPAPYGNRVSGAPWNNNQQKSDQTWPSQISA</sequence>
<dbReference type="AlphaFoldDB" id="A0A6M2DYI6"/>
<feature type="compositionally biased region" description="Polar residues" evidence="1">
    <location>
        <begin position="88"/>
        <end position="106"/>
    </location>
</feature>
<name>A0A6M2DYI6_XENCH</name>
<reference evidence="3" key="1">
    <citation type="submission" date="2020-03" db="EMBL/GenBank/DDBJ databases">
        <title>Transcriptomic Profiling of the Digestive Tract of the Rat Flea, Xenopsylla cheopis, Following Blood Feeding and Infection with Yersinia pestis.</title>
        <authorList>
            <person name="Bland D.M."/>
            <person name="Martens C.A."/>
            <person name="Virtaneva K."/>
            <person name="Kanakabandi K."/>
            <person name="Long D."/>
            <person name="Rosenke R."/>
            <person name="Saturday G.A."/>
            <person name="Hoyt F.H."/>
            <person name="Bruno D.P."/>
            <person name="Ribeiro J.M.C."/>
            <person name="Hinnebusch J."/>
        </authorList>
    </citation>
    <scope>NUCLEOTIDE SEQUENCE</scope>
</reference>
<protein>
    <submittedName>
        <fullName evidence="3">Putative secreted protein</fullName>
    </submittedName>
</protein>
<accession>A0A6M2DYI6</accession>
<feature type="signal peptide" evidence="2">
    <location>
        <begin position="1"/>
        <end position="23"/>
    </location>
</feature>
<dbReference type="EMBL" id="GIIL01006412">
    <property type="protein sequence ID" value="NOV50138.1"/>
    <property type="molecule type" value="Transcribed_RNA"/>
</dbReference>
<proteinExistence type="predicted"/>
<feature type="chain" id="PRO_5026944045" evidence="2">
    <location>
        <begin position="24"/>
        <end position="106"/>
    </location>
</feature>
<organism evidence="3">
    <name type="scientific">Xenopsylla cheopis</name>
    <name type="common">Oriental rat flea</name>
    <name type="synonym">Pulex cheopis</name>
    <dbReference type="NCBI Taxonomy" id="163159"/>
    <lineage>
        <taxon>Eukaryota</taxon>
        <taxon>Metazoa</taxon>
        <taxon>Ecdysozoa</taxon>
        <taxon>Arthropoda</taxon>
        <taxon>Hexapoda</taxon>
        <taxon>Insecta</taxon>
        <taxon>Pterygota</taxon>
        <taxon>Neoptera</taxon>
        <taxon>Endopterygota</taxon>
        <taxon>Siphonaptera</taxon>
        <taxon>Pulicidae</taxon>
        <taxon>Xenopsyllinae</taxon>
        <taxon>Xenopsylla</taxon>
    </lineage>
</organism>
<evidence type="ECO:0000256" key="2">
    <source>
        <dbReference type="SAM" id="SignalP"/>
    </source>
</evidence>
<keyword evidence="2" id="KW-0732">Signal</keyword>
<evidence type="ECO:0000256" key="1">
    <source>
        <dbReference type="SAM" id="MobiDB-lite"/>
    </source>
</evidence>
<evidence type="ECO:0000313" key="3">
    <source>
        <dbReference type="EMBL" id="NOV50138.1"/>
    </source>
</evidence>
<feature type="region of interest" description="Disordered" evidence="1">
    <location>
        <begin position="51"/>
        <end position="106"/>
    </location>
</feature>